<comment type="cofactor">
    <cofactor evidence="1">
        <name>heme c</name>
        <dbReference type="ChEBI" id="CHEBI:61717"/>
    </cofactor>
</comment>
<dbReference type="PRINTS" id="PR00605">
    <property type="entry name" value="CYTCHROMECIC"/>
</dbReference>
<keyword evidence="9" id="KW-1133">Transmembrane helix</keyword>
<evidence type="ECO:0000256" key="7">
    <source>
        <dbReference type="ARBA" id="ARBA00023004"/>
    </source>
</evidence>
<dbReference type="SUPFAM" id="SSF46626">
    <property type="entry name" value="Cytochrome c"/>
    <property type="match status" value="1"/>
</dbReference>
<dbReference type="RefSeq" id="WP_230551758.1">
    <property type="nucleotide sequence ID" value="NZ_JAJISD010000007.1"/>
</dbReference>
<evidence type="ECO:0000256" key="5">
    <source>
        <dbReference type="ARBA" id="ARBA00022723"/>
    </source>
</evidence>
<name>A0ABS8KWX3_9HYPH</name>
<keyword evidence="6" id="KW-0249">Electron transport</keyword>
<dbReference type="Proteomes" id="UP001198862">
    <property type="component" value="Unassembled WGS sequence"/>
</dbReference>
<evidence type="ECO:0000256" key="2">
    <source>
        <dbReference type="ARBA" id="ARBA00022448"/>
    </source>
</evidence>
<keyword evidence="2" id="KW-0813">Transport</keyword>
<keyword evidence="3 8" id="KW-0349">Heme</keyword>
<dbReference type="Pfam" id="PF00034">
    <property type="entry name" value="Cytochrom_C"/>
    <property type="match status" value="1"/>
</dbReference>
<evidence type="ECO:0000256" key="6">
    <source>
        <dbReference type="ARBA" id="ARBA00022982"/>
    </source>
</evidence>
<evidence type="ECO:0000256" key="8">
    <source>
        <dbReference type="PROSITE-ProRule" id="PRU00433"/>
    </source>
</evidence>
<evidence type="ECO:0000256" key="3">
    <source>
        <dbReference type="ARBA" id="ARBA00022617"/>
    </source>
</evidence>
<keyword evidence="12" id="KW-1185">Reference proteome</keyword>
<proteinExistence type="predicted"/>
<dbReference type="Gene3D" id="1.10.760.10">
    <property type="entry name" value="Cytochrome c-like domain"/>
    <property type="match status" value="1"/>
</dbReference>
<comment type="caution">
    <text evidence="11">The sequence shown here is derived from an EMBL/GenBank/DDBJ whole genome shotgun (WGS) entry which is preliminary data.</text>
</comment>
<feature type="domain" description="Cytochrome c" evidence="10">
    <location>
        <begin position="48"/>
        <end position="145"/>
    </location>
</feature>
<keyword evidence="9" id="KW-0812">Transmembrane</keyword>
<protein>
    <submittedName>
        <fullName evidence="11">Cytochrome c</fullName>
    </submittedName>
</protein>
<dbReference type="InterPro" id="IPR036909">
    <property type="entry name" value="Cyt_c-like_dom_sf"/>
</dbReference>
<evidence type="ECO:0000256" key="4">
    <source>
        <dbReference type="ARBA" id="ARBA00022660"/>
    </source>
</evidence>
<organism evidence="11 12">
    <name type="scientific">Reyranella aquatilis</name>
    <dbReference type="NCBI Taxonomy" id="2035356"/>
    <lineage>
        <taxon>Bacteria</taxon>
        <taxon>Pseudomonadati</taxon>
        <taxon>Pseudomonadota</taxon>
        <taxon>Alphaproteobacteria</taxon>
        <taxon>Hyphomicrobiales</taxon>
        <taxon>Reyranellaceae</taxon>
        <taxon>Reyranella</taxon>
    </lineage>
</organism>
<dbReference type="PANTHER" id="PTHR35008:SF4">
    <property type="entry name" value="BLL4482 PROTEIN"/>
    <property type="match status" value="1"/>
</dbReference>
<dbReference type="PANTHER" id="PTHR35008">
    <property type="entry name" value="BLL4482 PROTEIN-RELATED"/>
    <property type="match status" value="1"/>
</dbReference>
<dbReference type="InterPro" id="IPR008168">
    <property type="entry name" value="Cyt_C_IC"/>
</dbReference>
<feature type="transmembrane region" description="Helical" evidence="9">
    <location>
        <begin position="12"/>
        <end position="36"/>
    </location>
</feature>
<dbReference type="InterPro" id="IPR009056">
    <property type="entry name" value="Cyt_c-like_dom"/>
</dbReference>
<evidence type="ECO:0000256" key="1">
    <source>
        <dbReference type="ARBA" id="ARBA00001926"/>
    </source>
</evidence>
<evidence type="ECO:0000313" key="11">
    <source>
        <dbReference type="EMBL" id="MCC8430599.1"/>
    </source>
</evidence>
<evidence type="ECO:0000259" key="10">
    <source>
        <dbReference type="PROSITE" id="PS51007"/>
    </source>
</evidence>
<accession>A0ABS8KWX3</accession>
<keyword evidence="5 8" id="KW-0479">Metal-binding</keyword>
<dbReference type="EMBL" id="JAJISD010000007">
    <property type="protein sequence ID" value="MCC8430599.1"/>
    <property type="molecule type" value="Genomic_DNA"/>
</dbReference>
<keyword evidence="4" id="KW-0679">Respiratory chain</keyword>
<gene>
    <name evidence="11" type="ORF">LJ725_16625</name>
</gene>
<evidence type="ECO:0000313" key="12">
    <source>
        <dbReference type="Proteomes" id="UP001198862"/>
    </source>
</evidence>
<keyword evidence="7 8" id="KW-0408">Iron</keyword>
<dbReference type="PROSITE" id="PS51007">
    <property type="entry name" value="CYTC"/>
    <property type="match status" value="1"/>
</dbReference>
<evidence type="ECO:0000256" key="9">
    <source>
        <dbReference type="SAM" id="Phobius"/>
    </source>
</evidence>
<sequence length="161" mass="17776">MGRRLFATPRRDWWRIGFGSAMLVIVLTASGFVLLWKEPVRIDPSDSNQVALGKQLYATACASCHGTALEGQPDWQRRLPNGRLPAPPHDASGHTWHHSDAFLVLVIQRGAAAYPEGYPTDMPAFGDTLSDREIAAILAYIKSRWPADIRARQSRLGGARS</sequence>
<reference evidence="11 12" key="1">
    <citation type="submission" date="2021-11" db="EMBL/GenBank/DDBJ databases">
        <authorList>
            <person name="Lee D.-H."/>
            <person name="Kim S.-B."/>
        </authorList>
    </citation>
    <scope>NUCLEOTIDE SEQUENCE [LARGE SCALE GENOMIC DNA]</scope>
    <source>
        <strain evidence="11 12">KCTC 52223</strain>
    </source>
</reference>
<keyword evidence="9" id="KW-0472">Membrane</keyword>
<dbReference type="InterPro" id="IPR051459">
    <property type="entry name" value="Cytochrome_c-type_DH"/>
</dbReference>